<sequence length="69" mass="7846">VEKHSFNGSGIYFFSIGFITHSLSLSQNCDSSSENTIYKYQARTLNYSRLVNFSDYKGKSVLFVNVATY</sequence>
<organism evidence="1 2">
    <name type="scientific">Gouania willdenowi</name>
    <name type="common">Blunt-snouted clingfish</name>
    <name type="synonym">Lepadogaster willdenowi</name>
    <dbReference type="NCBI Taxonomy" id="441366"/>
    <lineage>
        <taxon>Eukaryota</taxon>
        <taxon>Metazoa</taxon>
        <taxon>Chordata</taxon>
        <taxon>Craniata</taxon>
        <taxon>Vertebrata</taxon>
        <taxon>Euteleostomi</taxon>
        <taxon>Actinopterygii</taxon>
        <taxon>Neopterygii</taxon>
        <taxon>Teleostei</taxon>
        <taxon>Neoteleostei</taxon>
        <taxon>Acanthomorphata</taxon>
        <taxon>Ovalentaria</taxon>
        <taxon>Blenniimorphae</taxon>
        <taxon>Blenniiformes</taxon>
        <taxon>Gobiesocoidei</taxon>
        <taxon>Gobiesocidae</taxon>
        <taxon>Gobiesocinae</taxon>
        <taxon>Gouania</taxon>
    </lineage>
</organism>
<dbReference type="Ensembl" id="ENSGWIT00000054311.1">
    <property type="protein sequence ID" value="ENSGWIP00000050280.1"/>
    <property type="gene ID" value="ENSGWIG00000024458.1"/>
</dbReference>
<dbReference type="Proteomes" id="UP000694680">
    <property type="component" value="Chromosome 10"/>
</dbReference>
<reference evidence="1" key="1">
    <citation type="submission" date="2020-06" db="EMBL/GenBank/DDBJ databases">
        <authorList>
            <consortium name="Wellcome Sanger Institute Data Sharing"/>
        </authorList>
    </citation>
    <scope>NUCLEOTIDE SEQUENCE [LARGE SCALE GENOMIC DNA]</scope>
</reference>
<reference evidence="1" key="3">
    <citation type="submission" date="2025-09" db="UniProtKB">
        <authorList>
            <consortium name="Ensembl"/>
        </authorList>
    </citation>
    <scope>IDENTIFICATION</scope>
</reference>
<name>A0A8C5NEZ5_GOUWI</name>
<proteinExistence type="predicted"/>
<dbReference type="AlphaFoldDB" id="A0A8C5NEZ5"/>
<accession>A0A8C5NEZ5</accession>
<evidence type="ECO:0000313" key="1">
    <source>
        <dbReference type="Ensembl" id="ENSGWIP00000050280.1"/>
    </source>
</evidence>
<dbReference type="Gene3D" id="3.40.30.10">
    <property type="entry name" value="Glutaredoxin"/>
    <property type="match status" value="1"/>
</dbReference>
<evidence type="ECO:0000313" key="2">
    <source>
        <dbReference type="Proteomes" id="UP000694680"/>
    </source>
</evidence>
<protein>
    <recommendedName>
        <fullName evidence="3">Glutathione peroxidase 3</fullName>
    </recommendedName>
</protein>
<keyword evidence="2" id="KW-1185">Reference proteome</keyword>
<reference evidence="1" key="2">
    <citation type="submission" date="2025-08" db="UniProtKB">
        <authorList>
            <consortium name="Ensembl"/>
        </authorList>
    </citation>
    <scope>IDENTIFICATION</scope>
</reference>
<evidence type="ECO:0008006" key="3">
    <source>
        <dbReference type="Google" id="ProtNLM"/>
    </source>
</evidence>